<keyword evidence="4" id="KW-1185">Reference proteome</keyword>
<feature type="domain" description="Putative T7SS secretion signal" evidence="2">
    <location>
        <begin position="17"/>
        <end position="193"/>
    </location>
</feature>
<proteinExistence type="predicted"/>
<dbReference type="EMBL" id="CP045929">
    <property type="protein sequence ID" value="QGK71595.1"/>
    <property type="molecule type" value="Genomic_DNA"/>
</dbReference>
<dbReference type="KEGG" id="sace:GIY23_20575"/>
<reference evidence="4" key="1">
    <citation type="submission" date="2019-11" db="EMBL/GenBank/DDBJ databases">
        <title>The complete genome sequence of Saccharopolyspora sp. E2A.</title>
        <authorList>
            <person name="Zhang G."/>
        </authorList>
    </citation>
    <scope>NUCLEOTIDE SEQUENCE [LARGE SCALE GENOMIC DNA]</scope>
    <source>
        <strain evidence="4">E2A</strain>
    </source>
</reference>
<dbReference type="Pfam" id="PF21725">
    <property type="entry name" value="T7SS_signal"/>
    <property type="match status" value="1"/>
</dbReference>
<accession>A0A5Q3QJ90</accession>
<dbReference type="Proteomes" id="UP000371041">
    <property type="component" value="Chromosome"/>
</dbReference>
<dbReference type="RefSeq" id="WP_154078166.1">
    <property type="nucleotide sequence ID" value="NZ_CP045929.1"/>
</dbReference>
<dbReference type="InterPro" id="IPR049082">
    <property type="entry name" value="T7SS_signal"/>
</dbReference>
<feature type="coiled-coil region" evidence="1">
    <location>
        <begin position="86"/>
        <end position="216"/>
    </location>
</feature>
<dbReference type="AlphaFoldDB" id="A0A5Q3QJ90"/>
<evidence type="ECO:0000259" key="2">
    <source>
        <dbReference type="Pfam" id="PF21725"/>
    </source>
</evidence>
<keyword evidence="1" id="KW-0175">Coiled coil</keyword>
<dbReference type="Gene3D" id="1.10.287.1060">
    <property type="entry name" value="ESAT-6-like"/>
    <property type="match status" value="1"/>
</dbReference>
<name>A0A5Q3QJ90_9PSEU</name>
<protein>
    <recommendedName>
        <fullName evidence="2">Putative T7SS secretion signal domain-containing protein</fullName>
    </recommendedName>
</protein>
<gene>
    <name evidence="3" type="ORF">GIY23_20575</name>
</gene>
<organism evidence="3 4">
    <name type="scientific">Allosaccharopolyspora coralli</name>
    <dbReference type="NCBI Taxonomy" id="2665642"/>
    <lineage>
        <taxon>Bacteria</taxon>
        <taxon>Bacillati</taxon>
        <taxon>Actinomycetota</taxon>
        <taxon>Actinomycetes</taxon>
        <taxon>Pseudonocardiales</taxon>
        <taxon>Pseudonocardiaceae</taxon>
        <taxon>Allosaccharopolyspora</taxon>
    </lineage>
</organism>
<evidence type="ECO:0000256" key="1">
    <source>
        <dbReference type="SAM" id="Coils"/>
    </source>
</evidence>
<evidence type="ECO:0000313" key="3">
    <source>
        <dbReference type="EMBL" id="QGK71595.1"/>
    </source>
</evidence>
<sequence>MAGTAEYPALGFDPAPGTVTTVESVAADLQRVATKMGNAHEALGKIGHQDGMWEGKAAEAFLGSVGELPKYLDQAHRSLGGASKTLTQWSHNLSSMQQKAQHYEAEAAAAKQHVRQAESNPDLGLAGQHFPDQASLQAAEQKLTAAQSAVNKANADLEAIVEQAKRLLQQHDDVAKDVEDALRRAADEAPDKPGLLERLSNALEQLGESISEAADKAWQWVQDHADELKQVGDVLSTVGTVLGVVALATSWIPGVNAVTAGAAMTVSAAALGVNALAKAGGADVSWGKIATDAVGVIPGGRILAGAKNAASQVAKTSVAAQGTGKAAKASQALTGTGKVTTESKALRHVTGVNGKVDITPTTMADLKASPKEAIDNAAAFTHGKSVDLFNKLTRMDIKDPFSNAGIAAGAGTEAVKKVATAEAVDYGSGQVESRIQQKIG</sequence>
<evidence type="ECO:0000313" key="4">
    <source>
        <dbReference type="Proteomes" id="UP000371041"/>
    </source>
</evidence>